<feature type="transmembrane region" description="Helical" evidence="6">
    <location>
        <begin position="12"/>
        <end position="34"/>
    </location>
</feature>
<dbReference type="PANTHER" id="PTHR33529:SF6">
    <property type="entry name" value="YJGP_YJGQ FAMILY PERMEASE"/>
    <property type="match status" value="1"/>
</dbReference>
<dbReference type="NCBIfam" id="TIGR04407">
    <property type="entry name" value="LptF_YjgP"/>
    <property type="match status" value="1"/>
</dbReference>
<dbReference type="Proteomes" id="UP000199409">
    <property type="component" value="Unassembled WGS sequence"/>
</dbReference>
<dbReference type="RefSeq" id="WP_092345594.1">
    <property type="nucleotide sequence ID" value="NZ_FNQN01000003.1"/>
</dbReference>
<dbReference type="STRING" id="37625.SAMN05660420_01119"/>
<dbReference type="InterPro" id="IPR030922">
    <property type="entry name" value="LptF"/>
</dbReference>
<feature type="transmembrane region" description="Helical" evidence="6">
    <location>
        <begin position="101"/>
        <end position="121"/>
    </location>
</feature>
<accession>A0A1H3Y6U6</accession>
<evidence type="ECO:0000256" key="1">
    <source>
        <dbReference type="ARBA" id="ARBA00004651"/>
    </source>
</evidence>
<keyword evidence="5 6" id="KW-0472">Membrane</keyword>
<keyword evidence="2" id="KW-1003">Cell membrane</keyword>
<name>A0A1H3Y6U6_9BACT</name>
<dbReference type="AlphaFoldDB" id="A0A1H3Y6U6"/>
<organism evidence="7 8">
    <name type="scientific">Desulfuromusa kysingii</name>
    <dbReference type="NCBI Taxonomy" id="37625"/>
    <lineage>
        <taxon>Bacteria</taxon>
        <taxon>Pseudomonadati</taxon>
        <taxon>Thermodesulfobacteriota</taxon>
        <taxon>Desulfuromonadia</taxon>
        <taxon>Desulfuromonadales</taxon>
        <taxon>Geopsychrobacteraceae</taxon>
        <taxon>Desulfuromusa</taxon>
    </lineage>
</organism>
<gene>
    <name evidence="7" type="ORF">SAMN05660420_01119</name>
</gene>
<keyword evidence="4 6" id="KW-1133">Transmembrane helix</keyword>
<feature type="transmembrane region" description="Helical" evidence="6">
    <location>
        <begin position="286"/>
        <end position="304"/>
    </location>
</feature>
<feature type="transmembrane region" description="Helical" evidence="6">
    <location>
        <begin position="340"/>
        <end position="362"/>
    </location>
</feature>
<keyword evidence="3 6" id="KW-0812">Transmembrane</keyword>
<evidence type="ECO:0000256" key="2">
    <source>
        <dbReference type="ARBA" id="ARBA00022475"/>
    </source>
</evidence>
<dbReference type="EMBL" id="FNQN01000003">
    <property type="protein sequence ID" value="SEA07399.1"/>
    <property type="molecule type" value="Genomic_DNA"/>
</dbReference>
<evidence type="ECO:0000313" key="7">
    <source>
        <dbReference type="EMBL" id="SEA07399.1"/>
    </source>
</evidence>
<evidence type="ECO:0000313" key="8">
    <source>
        <dbReference type="Proteomes" id="UP000199409"/>
    </source>
</evidence>
<proteinExistence type="predicted"/>
<reference evidence="7 8" key="1">
    <citation type="submission" date="2016-10" db="EMBL/GenBank/DDBJ databases">
        <authorList>
            <person name="de Groot N.N."/>
        </authorList>
    </citation>
    <scope>NUCLEOTIDE SEQUENCE [LARGE SCALE GENOMIC DNA]</scope>
    <source>
        <strain evidence="7 8">DSM 7343</strain>
    </source>
</reference>
<evidence type="ECO:0000256" key="4">
    <source>
        <dbReference type="ARBA" id="ARBA00022989"/>
    </source>
</evidence>
<dbReference type="Pfam" id="PF03739">
    <property type="entry name" value="LptF_LptG"/>
    <property type="match status" value="1"/>
</dbReference>
<feature type="transmembrane region" description="Helical" evidence="6">
    <location>
        <begin position="316"/>
        <end position="334"/>
    </location>
</feature>
<feature type="transmembrane region" description="Helical" evidence="6">
    <location>
        <begin position="54"/>
        <end position="80"/>
    </location>
</feature>
<dbReference type="PANTHER" id="PTHR33529">
    <property type="entry name" value="SLR0882 PROTEIN-RELATED"/>
    <property type="match status" value="1"/>
</dbReference>
<keyword evidence="8" id="KW-1185">Reference proteome</keyword>
<dbReference type="GO" id="GO:0043190">
    <property type="term" value="C:ATP-binding cassette (ABC) transporter complex"/>
    <property type="evidence" value="ECO:0007669"/>
    <property type="project" value="InterPro"/>
</dbReference>
<comment type="subcellular location">
    <subcellularLocation>
        <location evidence="1">Cell membrane</location>
        <topology evidence="1">Multi-pass membrane protein</topology>
    </subcellularLocation>
</comment>
<protein>
    <submittedName>
        <fullName evidence="7">Lipopolysaccharide export system permease protein</fullName>
    </submittedName>
</protein>
<dbReference type="InterPro" id="IPR005495">
    <property type="entry name" value="LptG/LptF_permease"/>
</dbReference>
<dbReference type="GO" id="GO:0055085">
    <property type="term" value="P:transmembrane transport"/>
    <property type="evidence" value="ECO:0007669"/>
    <property type="project" value="InterPro"/>
</dbReference>
<evidence type="ECO:0000256" key="6">
    <source>
        <dbReference type="SAM" id="Phobius"/>
    </source>
</evidence>
<dbReference type="OrthoDB" id="9792188at2"/>
<evidence type="ECO:0000256" key="5">
    <source>
        <dbReference type="ARBA" id="ARBA00023136"/>
    </source>
</evidence>
<sequence length="395" mass="43455">MSNARIHKYILTEISIPAFLSLLIFTFVLLMGKIPRLAELVINNGVPSGQILQLFSYLLPTFLSVTIPLSFLLGILLAFGRFSADSEFIALKASGVSLYNMVKPVFILAILFSLLTAWITISIEPASKTAFRSKLFQIASSNASVSVKAGVFNDEFDGLVLYARGVDENRGIMQDVFISDGREDETPAIITAQQGRFISNPNHYSLMLRLNNGSIHRRPTKEKKSTYQVIGFTSYDINLDIGSELDNKKRRRSKSELSWTELNNAIDQAKNTASISSLLVEKHERVVIAFAPLVLVLIGVPLGLQSQRSGKGAGFALALVVFLVYYVLLSFAGTLADKGILPAAIILWLPNVCFLLGGSCFLHSTATEKPFRLFSIPRQLLRQFRSQAKKDGGGS</sequence>
<evidence type="ECO:0000256" key="3">
    <source>
        <dbReference type="ARBA" id="ARBA00022692"/>
    </source>
</evidence>
<dbReference type="GO" id="GO:0015920">
    <property type="term" value="P:lipopolysaccharide transport"/>
    <property type="evidence" value="ECO:0007669"/>
    <property type="project" value="TreeGrafter"/>
</dbReference>